<evidence type="ECO:0000313" key="3">
    <source>
        <dbReference type="Proteomes" id="UP000050482"/>
    </source>
</evidence>
<keyword evidence="3" id="KW-1185">Reference proteome</keyword>
<dbReference type="SUPFAM" id="SSF53335">
    <property type="entry name" value="S-adenosyl-L-methionine-dependent methyltransferases"/>
    <property type="match status" value="1"/>
</dbReference>
<dbReference type="GO" id="GO:0008757">
    <property type="term" value="F:S-adenosylmethionine-dependent methyltransferase activity"/>
    <property type="evidence" value="ECO:0007669"/>
    <property type="project" value="InterPro"/>
</dbReference>
<dbReference type="CDD" id="cd02440">
    <property type="entry name" value="AdoMet_MTases"/>
    <property type="match status" value="1"/>
</dbReference>
<dbReference type="STRING" id="471514.AN477_11195"/>
<dbReference type="Proteomes" id="UP000050482">
    <property type="component" value="Unassembled WGS sequence"/>
</dbReference>
<dbReference type="EMBL" id="LJCO01000046">
    <property type="protein sequence ID" value="KPV43736.1"/>
    <property type="molecule type" value="Genomic_DNA"/>
</dbReference>
<name>A0A0P9CVJ9_9BACL</name>
<dbReference type="InterPro" id="IPR029063">
    <property type="entry name" value="SAM-dependent_MTases_sf"/>
</dbReference>
<comment type="caution">
    <text evidence="2">The sequence shown here is derived from an EMBL/GenBank/DDBJ whole genome shotgun (WGS) entry which is preliminary data.</text>
</comment>
<dbReference type="PATRIC" id="fig|471514.4.peg.2048"/>
<dbReference type="Gene3D" id="3.40.50.150">
    <property type="entry name" value="Vaccinia Virus protein VP39"/>
    <property type="match status" value="1"/>
</dbReference>
<evidence type="ECO:0000259" key="1">
    <source>
        <dbReference type="Pfam" id="PF08241"/>
    </source>
</evidence>
<dbReference type="AlphaFoldDB" id="A0A0P9CVJ9"/>
<dbReference type="InterPro" id="IPR013216">
    <property type="entry name" value="Methyltransf_11"/>
</dbReference>
<reference evidence="2 3" key="1">
    <citation type="submission" date="2015-09" db="EMBL/GenBank/DDBJ databases">
        <title>Draft genome sequence of Alicyclobacillus ferrooxydans DSM 22381.</title>
        <authorList>
            <person name="Hemp J."/>
        </authorList>
    </citation>
    <scope>NUCLEOTIDE SEQUENCE [LARGE SCALE GENOMIC DNA]</scope>
    <source>
        <strain evidence="2 3">TC-34</strain>
    </source>
</reference>
<dbReference type="Pfam" id="PF08241">
    <property type="entry name" value="Methyltransf_11"/>
    <property type="match status" value="1"/>
</dbReference>
<evidence type="ECO:0000313" key="2">
    <source>
        <dbReference type="EMBL" id="KPV43736.1"/>
    </source>
</evidence>
<sequence>MLDLPLRQLTTELGVSPERAQKELVKAQFSRTANAYVKSVSHGNGTALAKVVCTLDPSEDWTVLDVATGGGHVARALAQAVQHVVASDLTPEMLSAARKHIRDDAGLHNVSYVVGDAEALPFLDETFDAVTCRIAPHHFVHPQRFVTEAVRVLKPGGRFLLVDNIVPEDEGLADWYNTLERLRDPSHVRCMPTSEWKSWMEGAGLTMITEEPSWKTFEFETWARRMVTSEEQYGTVVAWLKSASSAAREFFDVTSEASEDGTDRSFKGLEWMALCEKQVSYSKGSVTNQA</sequence>
<protein>
    <recommendedName>
        <fullName evidence="1">Methyltransferase type 11 domain-containing protein</fullName>
    </recommendedName>
</protein>
<proteinExistence type="predicted"/>
<dbReference type="PANTHER" id="PTHR43591">
    <property type="entry name" value="METHYLTRANSFERASE"/>
    <property type="match status" value="1"/>
</dbReference>
<organism evidence="2 3">
    <name type="scientific">Alicyclobacillus ferrooxydans</name>
    <dbReference type="NCBI Taxonomy" id="471514"/>
    <lineage>
        <taxon>Bacteria</taxon>
        <taxon>Bacillati</taxon>
        <taxon>Bacillota</taxon>
        <taxon>Bacilli</taxon>
        <taxon>Bacillales</taxon>
        <taxon>Alicyclobacillaceae</taxon>
        <taxon>Alicyclobacillus</taxon>
    </lineage>
</organism>
<accession>A0A0P9CVJ9</accession>
<feature type="domain" description="Methyltransferase type 11" evidence="1">
    <location>
        <begin position="64"/>
        <end position="160"/>
    </location>
</feature>
<gene>
    <name evidence="2" type="ORF">AN477_11195</name>
</gene>